<feature type="compositionally biased region" description="Basic residues" evidence="1">
    <location>
        <begin position="43"/>
        <end position="52"/>
    </location>
</feature>
<dbReference type="EMBL" id="KP136319">
    <property type="protein sequence ID" value="AJF98541.1"/>
    <property type="molecule type" value="Genomic_DNA"/>
</dbReference>
<proteinExistence type="predicted"/>
<feature type="region of interest" description="Disordered" evidence="1">
    <location>
        <begin position="32"/>
        <end position="52"/>
    </location>
</feature>
<sequence>MPGRAGRDPVCLAVIRRSVHCCPDLEHARTVAPDRARGGGKPTKARSNKRKHNAAGPFVVFALSCHRPHSQVFSALPPRRTLSLLFSSFLLFPFFFPCPRRPLF</sequence>
<dbReference type="RefSeq" id="YP_009120776.1">
    <property type="nucleotide sequence ID" value="NC_026440.1"/>
</dbReference>
<protein>
    <submittedName>
        <fullName evidence="2">Uncharacterized protein</fullName>
    </submittedName>
</protein>
<dbReference type="Proteomes" id="UP000202511">
    <property type="component" value="Segment"/>
</dbReference>
<name>A0A0B5JBX8_9VIRU</name>
<evidence type="ECO:0000256" key="1">
    <source>
        <dbReference type="SAM" id="MobiDB-lite"/>
    </source>
</evidence>
<dbReference type="GeneID" id="23463458"/>
<reference evidence="2 3" key="1">
    <citation type="journal article" date="2015" name="Parasitol. Res.">
        <title>Viruses in close associations with free-living amoebae.</title>
        <authorList>
            <person name="Scheid P."/>
        </authorList>
    </citation>
    <scope>NUCLEOTIDE SEQUENCE [LARGE SCALE GENOMIC DNA]</scope>
    <source>
        <strain evidence="2">KlaHel</strain>
    </source>
</reference>
<evidence type="ECO:0000313" key="2">
    <source>
        <dbReference type="EMBL" id="AJF98541.1"/>
    </source>
</evidence>
<dbReference type="KEGG" id="vg:23463458"/>
<evidence type="ECO:0000313" key="3">
    <source>
        <dbReference type="Proteomes" id="UP000202511"/>
    </source>
</evidence>
<accession>A0A0B5JBX8</accession>
<organism evidence="2 3">
    <name type="scientific">Pandoravirus inopinatum</name>
    <dbReference type="NCBI Taxonomy" id="1605721"/>
    <lineage>
        <taxon>Viruses</taxon>
        <taxon>Pandoravirus</taxon>
    </lineage>
</organism>